<dbReference type="SUPFAM" id="SSF48019">
    <property type="entry name" value="post-AAA+ oligomerization domain-like"/>
    <property type="match status" value="1"/>
</dbReference>
<dbReference type="InterPro" id="IPR048466">
    <property type="entry name" value="DNA_pol3_delta-like_C"/>
</dbReference>
<evidence type="ECO:0000256" key="7">
    <source>
        <dbReference type="ARBA" id="ARBA00034754"/>
    </source>
</evidence>
<comment type="catalytic activity">
    <reaction evidence="8">
        <text>DNA(n) + a 2'-deoxyribonucleoside 5'-triphosphate = DNA(n+1) + diphosphate</text>
        <dbReference type="Rhea" id="RHEA:22508"/>
        <dbReference type="Rhea" id="RHEA-COMP:17339"/>
        <dbReference type="Rhea" id="RHEA-COMP:17340"/>
        <dbReference type="ChEBI" id="CHEBI:33019"/>
        <dbReference type="ChEBI" id="CHEBI:61560"/>
        <dbReference type="ChEBI" id="CHEBI:173112"/>
        <dbReference type="EC" id="2.7.7.7"/>
    </reaction>
</comment>
<proteinExistence type="inferred from homology"/>
<keyword evidence="3 11" id="KW-0808">Transferase</keyword>
<sequence>MADLLEAPLRLVVGDEELLVSRAIAEVTSAVRAADAEADVRELAAAELTAGDLFDLLSPALFGGRRVVVVRGAHEARTDVVEALKTYLADPTDEVVLVVVHPGGARGKALVDAVRKAGAVVVECAKVTRAEERQAFVRAEVARHGGAITAGAVAVLLDAVGNDLRELSTACSQLVADTGGRIDADAVARYHRGRAEVTGFAVADRAVVGDVPGALEALRWALAVGVAHVLVADALADGVRSIARVSSAGRGSNPYAMASALGMPPWKVKRAQSQARGWTPAGLSRAMRTVADLNADVKGVAADPAYALEAAILDLARARAAQD</sequence>
<dbReference type="EC" id="2.7.7.7" evidence="1"/>
<dbReference type="GO" id="GO:0009360">
    <property type="term" value="C:DNA polymerase III complex"/>
    <property type="evidence" value="ECO:0007669"/>
    <property type="project" value="InterPro"/>
</dbReference>
<dbReference type="PANTHER" id="PTHR34388">
    <property type="entry name" value="DNA POLYMERASE III SUBUNIT DELTA"/>
    <property type="match status" value="1"/>
</dbReference>
<dbReference type="NCBIfam" id="TIGR01128">
    <property type="entry name" value="holA"/>
    <property type="match status" value="1"/>
</dbReference>
<gene>
    <name evidence="11" type="ORF">AVDCRST_MAG41-1685</name>
</gene>
<dbReference type="AlphaFoldDB" id="A0A6J4I8R9"/>
<evidence type="ECO:0000313" key="11">
    <source>
        <dbReference type="EMBL" id="CAA9245631.1"/>
    </source>
</evidence>
<dbReference type="Pfam" id="PF06144">
    <property type="entry name" value="DNA_pol3_delta"/>
    <property type="match status" value="1"/>
</dbReference>
<dbReference type="EMBL" id="CADCTP010000154">
    <property type="protein sequence ID" value="CAA9245631.1"/>
    <property type="molecule type" value="Genomic_DNA"/>
</dbReference>
<dbReference type="InterPro" id="IPR008921">
    <property type="entry name" value="DNA_pol3_clamp-load_cplx_C"/>
</dbReference>
<evidence type="ECO:0000256" key="1">
    <source>
        <dbReference type="ARBA" id="ARBA00012417"/>
    </source>
</evidence>
<keyword evidence="4 11" id="KW-0548">Nucleotidyltransferase</keyword>
<evidence type="ECO:0000256" key="3">
    <source>
        <dbReference type="ARBA" id="ARBA00022679"/>
    </source>
</evidence>
<reference evidence="11" key="1">
    <citation type="submission" date="2020-02" db="EMBL/GenBank/DDBJ databases">
        <authorList>
            <person name="Meier V. D."/>
        </authorList>
    </citation>
    <scope>NUCLEOTIDE SEQUENCE</scope>
    <source>
        <strain evidence="11">AVDCRST_MAG41</strain>
    </source>
</reference>
<keyword evidence="5" id="KW-0235">DNA replication</keyword>
<evidence type="ECO:0000256" key="2">
    <source>
        <dbReference type="ARBA" id="ARBA00017703"/>
    </source>
</evidence>
<evidence type="ECO:0000256" key="4">
    <source>
        <dbReference type="ARBA" id="ARBA00022695"/>
    </source>
</evidence>
<dbReference type="InterPro" id="IPR027417">
    <property type="entry name" value="P-loop_NTPase"/>
</dbReference>
<protein>
    <recommendedName>
        <fullName evidence="2">DNA polymerase III subunit delta</fullName>
        <ecNumber evidence="1">2.7.7.7</ecNumber>
    </recommendedName>
</protein>
<dbReference type="InterPro" id="IPR005790">
    <property type="entry name" value="DNA_polIII_delta"/>
</dbReference>
<organism evidence="11">
    <name type="scientific">uncultured Mycobacteriales bacterium</name>
    <dbReference type="NCBI Taxonomy" id="581187"/>
    <lineage>
        <taxon>Bacteria</taxon>
        <taxon>Bacillati</taxon>
        <taxon>Actinomycetota</taxon>
        <taxon>Actinomycetes</taxon>
        <taxon>Mycobacteriales</taxon>
        <taxon>environmental samples</taxon>
    </lineage>
</organism>
<comment type="similarity">
    <text evidence="7">Belongs to the DNA polymerase HolA subunit family.</text>
</comment>
<feature type="domain" description="DNA polymerase III delta subunit-like C-terminal" evidence="10">
    <location>
        <begin position="200"/>
        <end position="314"/>
    </location>
</feature>
<dbReference type="InterPro" id="IPR010372">
    <property type="entry name" value="DNA_pol3_delta_N"/>
</dbReference>
<evidence type="ECO:0000256" key="6">
    <source>
        <dbReference type="ARBA" id="ARBA00022932"/>
    </source>
</evidence>
<evidence type="ECO:0000256" key="5">
    <source>
        <dbReference type="ARBA" id="ARBA00022705"/>
    </source>
</evidence>
<evidence type="ECO:0000256" key="8">
    <source>
        <dbReference type="ARBA" id="ARBA00049244"/>
    </source>
</evidence>
<dbReference type="PANTHER" id="PTHR34388:SF1">
    <property type="entry name" value="DNA POLYMERASE III SUBUNIT DELTA"/>
    <property type="match status" value="1"/>
</dbReference>
<dbReference type="SUPFAM" id="SSF52540">
    <property type="entry name" value="P-loop containing nucleoside triphosphate hydrolases"/>
    <property type="match status" value="1"/>
</dbReference>
<feature type="domain" description="DNA polymerase III delta N-terminal" evidence="9">
    <location>
        <begin position="11"/>
        <end position="124"/>
    </location>
</feature>
<accession>A0A6J4I8R9</accession>
<dbReference type="GO" id="GO:0003887">
    <property type="term" value="F:DNA-directed DNA polymerase activity"/>
    <property type="evidence" value="ECO:0007669"/>
    <property type="project" value="UniProtKB-KW"/>
</dbReference>
<dbReference type="Gene3D" id="1.20.272.10">
    <property type="match status" value="1"/>
</dbReference>
<dbReference type="GO" id="GO:0006261">
    <property type="term" value="P:DNA-templated DNA replication"/>
    <property type="evidence" value="ECO:0007669"/>
    <property type="project" value="TreeGrafter"/>
</dbReference>
<name>A0A6J4I8R9_9ACTN</name>
<dbReference type="Pfam" id="PF21694">
    <property type="entry name" value="DNA_pol3_delta_C"/>
    <property type="match status" value="1"/>
</dbReference>
<dbReference type="GO" id="GO:0003677">
    <property type="term" value="F:DNA binding"/>
    <property type="evidence" value="ECO:0007669"/>
    <property type="project" value="InterPro"/>
</dbReference>
<evidence type="ECO:0000259" key="9">
    <source>
        <dbReference type="Pfam" id="PF06144"/>
    </source>
</evidence>
<dbReference type="Gene3D" id="3.40.50.300">
    <property type="entry name" value="P-loop containing nucleotide triphosphate hydrolases"/>
    <property type="match status" value="1"/>
</dbReference>
<evidence type="ECO:0000259" key="10">
    <source>
        <dbReference type="Pfam" id="PF21694"/>
    </source>
</evidence>
<keyword evidence="6" id="KW-0239">DNA-directed DNA polymerase</keyword>